<keyword evidence="2" id="KW-0812">Transmembrane</keyword>
<protein>
    <submittedName>
        <fullName evidence="3">Uncharacterized protein</fullName>
    </submittedName>
</protein>
<dbReference type="RefSeq" id="WP_091471617.1">
    <property type="nucleotide sequence ID" value="NZ_FNFX01000003.1"/>
</dbReference>
<sequence>MTPSNTLNEAASAASLAAITAGAVAAALPIMSVGFMMAIISLGTLSNGGMPAAKTGVHHHVKARAVAQLSPHIDKAHMVKLKQGKANYLMDAVLREDEHSSAPATADRKVPPKPAPISSVTHVFA</sequence>
<proteinExistence type="predicted"/>
<evidence type="ECO:0000256" key="1">
    <source>
        <dbReference type="SAM" id="MobiDB-lite"/>
    </source>
</evidence>
<dbReference type="AlphaFoldDB" id="A0A1G9CRX1"/>
<evidence type="ECO:0000313" key="3">
    <source>
        <dbReference type="EMBL" id="SDK54377.1"/>
    </source>
</evidence>
<keyword evidence="2" id="KW-0472">Membrane</keyword>
<accession>A0A1G9CRX1</accession>
<gene>
    <name evidence="3" type="ORF">SAMN05192566_1594</name>
</gene>
<keyword evidence="2" id="KW-1133">Transmembrane helix</keyword>
<feature type="compositionally biased region" description="Basic and acidic residues" evidence="1">
    <location>
        <begin position="99"/>
        <end position="110"/>
    </location>
</feature>
<organism evidence="3 4">
    <name type="scientific">Methylophilus rhizosphaerae</name>
    <dbReference type="NCBI Taxonomy" id="492660"/>
    <lineage>
        <taxon>Bacteria</taxon>
        <taxon>Pseudomonadati</taxon>
        <taxon>Pseudomonadota</taxon>
        <taxon>Betaproteobacteria</taxon>
        <taxon>Nitrosomonadales</taxon>
        <taxon>Methylophilaceae</taxon>
        <taxon>Methylophilus</taxon>
    </lineage>
</organism>
<evidence type="ECO:0000256" key="2">
    <source>
        <dbReference type="SAM" id="Phobius"/>
    </source>
</evidence>
<evidence type="ECO:0000313" key="4">
    <source>
        <dbReference type="Proteomes" id="UP000198629"/>
    </source>
</evidence>
<keyword evidence="4" id="KW-1185">Reference proteome</keyword>
<reference evidence="4" key="1">
    <citation type="submission" date="2016-10" db="EMBL/GenBank/DDBJ databases">
        <authorList>
            <person name="Varghese N."/>
            <person name="Submissions S."/>
        </authorList>
    </citation>
    <scope>NUCLEOTIDE SEQUENCE [LARGE SCALE GENOMIC DNA]</scope>
    <source>
        <strain evidence="4">CBMB127</strain>
    </source>
</reference>
<dbReference type="Proteomes" id="UP000198629">
    <property type="component" value="Unassembled WGS sequence"/>
</dbReference>
<dbReference type="EMBL" id="FNFX01000003">
    <property type="protein sequence ID" value="SDK54377.1"/>
    <property type="molecule type" value="Genomic_DNA"/>
</dbReference>
<feature type="transmembrane region" description="Helical" evidence="2">
    <location>
        <begin position="12"/>
        <end position="40"/>
    </location>
</feature>
<name>A0A1G9CRX1_9PROT</name>
<feature type="region of interest" description="Disordered" evidence="1">
    <location>
        <begin position="99"/>
        <end position="125"/>
    </location>
</feature>